<feature type="compositionally biased region" description="Basic and acidic residues" evidence="1">
    <location>
        <begin position="394"/>
        <end position="410"/>
    </location>
</feature>
<keyword evidence="2" id="KW-0812">Transmembrane</keyword>
<keyword evidence="2" id="KW-0472">Membrane</keyword>
<feature type="signal peptide" evidence="3">
    <location>
        <begin position="1"/>
        <end position="23"/>
    </location>
</feature>
<evidence type="ECO:0000256" key="1">
    <source>
        <dbReference type="SAM" id="MobiDB-lite"/>
    </source>
</evidence>
<proteinExistence type="predicted"/>
<evidence type="ECO:0000313" key="5">
    <source>
        <dbReference type="Proteomes" id="UP001183794"/>
    </source>
</evidence>
<feature type="transmembrane region" description="Helical" evidence="2">
    <location>
        <begin position="337"/>
        <end position="355"/>
    </location>
</feature>
<evidence type="ECO:0000256" key="2">
    <source>
        <dbReference type="SAM" id="Phobius"/>
    </source>
</evidence>
<dbReference type="Proteomes" id="UP001183794">
    <property type="component" value="Unassembled WGS sequence"/>
</dbReference>
<organism evidence="4 5">
    <name type="scientific">Enteractinococcus fodinae</name>
    <dbReference type="NCBI Taxonomy" id="684663"/>
    <lineage>
        <taxon>Bacteria</taxon>
        <taxon>Bacillati</taxon>
        <taxon>Actinomycetota</taxon>
        <taxon>Actinomycetes</taxon>
        <taxon>Micrococcales</taxon>
        <taxon>Micrococcaceae</taxon>
    </lineage>
</organism>
<feature type="chain" id="PRO_5046628816" description="DUF916 domain-containing protein" evidence="3">
    <location>
        <begin position="24"/>
        <end position="410"/>
    </location>
</feature>
<keyword evidence="5" id="KW-1185">Reference proteome</keyword>
<evidence type="ECO:0008006" key="6">
    <source>
        <dbReference type="Google" id="ProtNLM"/>
    </source>
</evidence>
<dbReference type="EMBL" id="JAVDYJ010000001">
    <property type="protein sequence ID" value="MDR7345869.1"/>
    <property type="molecule type" value="Genomic_DNA"/>
</dbReference>
<accession>A0ABU2AWZ0</accession>
<feature type="region of interest" description="Disordered" evidence="1">
    <location>
        <begin position="379"/>
        <end position="410"/>
    </location>
</feature>
<protein>
    <recommendedName>
        <fullName evidence="6">DUF916 domain-containing protein</fullName>
    </recommendedName>
</protein>
<keyword evidence="2" id="KW-1133">Transmembrane helix</keyword>
<gene>
    <name evidence="4" type="ORF">J2S62_000126</name>
</gene>
<name>A0ABU2AWZ0_9MICC</name>
<sequence>MKSSFTFDRAALAALLLPSFVAAGVLTSAVLPEPAHAEPSMIGTTSIEDAPEGDETNQPTPEDMLTWSIAPVQDEADAETEAEDETTERVSFRFELEPGESVEDEVVVTNFSEQPLVFELITSDGIVTEEGVFDLLPDPSESTDAGTWIAIDEEVTIPAGDAATVPFTLTVPEDALPGDHPAGIAASLAADAEGNDVSLAAQVGARIHLRVAGDITPTIAIEDLNAQYAPSWNPFAPGVLTLDWAVENTGNVRLGSEQALSVAGLFGLSAGVAEQAVGAQREILPGQRAAHSVQVEAWPLGPLTSSITATQNVVGEDEIEVELASASSETTVWAVPWIYLIAFLLLIAVVVTVLVRRRRRKRAMAGALAAARAEGARAAAAERSENARGAAESDGEHAEEAADETQKTLS</sequence>
<feature type="region of interest" description="Disordered" evidence="1">
    <location>
        <begin position="36"/>
        <end position="60"/>
    </location>
</feature>
<reference evidence="4 5" key="1">
    <citation type="submission" date="2023-07" db="EMBL/GenBank/DDBJ databases">
        <title>Sequencing the genomes of 1000 actinobacteria strains.</title>
        <authorList>
            <person name="Klenk H.-P."/>
        </authorList>
    </citation>
    <scope>NUCLEOTIDE SEQUENCE [LARGE SCALE GENOMIC DNA]</scope>
    <source>
        <strain evidence="4 5">DSM 22966</strain>
    </source>
</reference>
<comment type="caution">
    <text evidence="4">The sequence shown here is derived from an EMBL/GenBank/DDBJ whole genome shotgun (WGS) entry which is preliminary data.</text>
</comment>
<evidence type="ECO:0000313" key="4">
    <source>
        <dbReference type="EMBL" id="MDR7345869.1"/>
    </source>
</evidence>
<dbReference type="RefSeq" id="WP_310170095.1">
    <property type="nucleotide sequence ID" value="NZ_BAABHE010000002.1"/>
</dbReference>
<keyword evidence="3" id="KW-0732">Signal</keyword>
<evidence type="ECO:0000256" key="3">
    <source>
        <dbReference type="SAM" id="SignalP"/>
    </source>
</evidence>